<keyword evidence="3" id="KW-1185">Reference proteome</keyword>
<gene>
    <name evidence="2" type="ORF">ACFPIJ_29590</name>
</gene>
<dbReference type="Proteomes" id="UP001595912">
    <property type="component" value="Unassembled WGS sequence"/>
</dbReference>
<proteinExistence type="predicted"/>
<evidence type="ECO:0000259" key="1">
    <source>
        <dbReference type="PROSITE" id="PS51186"/>
    </source>
</evidence>
<dbReference type="PROSITE" id="PS51186">
    <property type="entry name" value="GNAT"/>
    <property type="match status" value="1"/>
</dbReference>
<feature type="domain" description="N-acetyltransferase" evidence="1">
    <location>
        <begin position="104"/>
        <end position="211"/>
    </location>
</feature>
<evidence type="ECO:0000313" key="2">
    <source>
        <dbReference type="EMBL" id="MFC5001974.1"/>
    </source>
</evidence>
<comment type="caution">
    <text evidence="2">The sequence shown here is derived from an EMBL/GenBank/DDBJ whole genome shotgun (WGS) entry which is preliminary data.</text>
</comment>
<sequence>MYDIDTAVLDDPVGHSLRGRHANLARRLGNAATYQTGVATFATVTLEPTKADWDDLAVLLGRGELADLFSAPVTPPADWAPVFDLAGFQMVLDRPPAGPAVPAGEIVELGPADVGDMLALTDLARPGPFWTRTIELGTFYGVREAGALVAMAGERLQPPGWTEISSVCTAPHARGRGLAAHVVRAAVDGITAGGGRPFLHVAAKNLGAIRL</sequence>
<organism evidence="2 3">
    <name type="scientific">Dactylosporangium cerinum</name>
    <dbReference type="NCBI Taxonomy" id="1434730"/>
    <lineage>
        <taxon>Bacteria</taxon>
        <taxon>Bacillati</taxon>
        <taxon>Actinomycetota</taxon>
        <taxon>Actinomycetes</taxon>
        <taxon>Micromonosporales</taxon>
        <taxon>Micromonosporaceae</taxon>
        <taxon>Dactylosporangium</taxon>
    </lineage>
</organism>
<dbReference type="CDD" id="cd04301">
    <property type="entry name" value="NAT_SF"/>
    <property type="match status" value="1"/>
</dbReference>
<dbReference type="Pfam" id="PF08445">
    <property type="entry name" value="FR47"/>
    <property type="match status" value="1"/>
</dbReference>
<dbReference type="InterPro" id="IPR016181">
    <property type="entry name" value="Acyl_CoA_acyltransferase"/>
</dbReference>
<dbReference type="InterPro" id="IPR013653">
    <property type="entry name" value="GCN5-like_dom"/>
</dbReference>
<reference evidence="3" key="1">
    <citation type="journal article" date="2019" name="Int. J. Syst. Evol. Microbiol.">
        <title>The Global Catalogue of Microorganisms (GCM) 10K type strain sequencing project: providing services to taxonomists for standard genome sequencing and annotation.</title>
        <authorList>
            <consortium name="The Broad Institute Genomics Platform"/>
            <consortium name="The Broad Institute Genome Sequencing Center for Infectious Disease"/>
            <person name="Wu L."/>
            <person name="Ma J."/>
        </authorList>
    </citation>
    <scope>NUCLEOTIDE SEQUENCE [LARGE SCALE GENOMIC DNA]</scope>
    <source>
        <strain evidence="3">CGMCC 4.7152</strain>
    </source>
</reference>
<dbReference type="SUPFAM" id="SSF55729">
    <property type="entry name" value="Acyl-CoA N-acyltransferases (Nat)"/>
    <property type="match status" value="1"/>
</dbReference>
<dbReference type="Gene3D" id="3.40.630.30">
    <property type="match status" value="1"/>
</dbReference>
<evidence type="ECO:0000313" key="3">
    <source>
        <dbReference type="Proteomes" id="UP001595912"/>
    </source>
</evidence>
<dbReference type="EMBL" id="JBHSIU010000041">
    <property type="protein sequence ID" value="MFC5001974.1"/>
    <property type="molecule type" value="Genomic_DNA"/>
</dbReference>
<name>A0ABV9W1S1_9ACTN</name>
<accession>A0ABV9W1S1</accession>
<dbReference type="InterPro" id="IPR000182">
    <property type="entry name" value="GNAT_dom"/>
</dbReference>
<protein>
    <submittedName>
        <fullName evidence="2">GNAT family N-acetyltransferase</fullName>
    </submittedName>
</protein>